<sequence length="897" mass="96328">MTTTTTAGSHQDAAVRHVLDAVRAGRDHELPGLVGPLDPPARRALLAELKALRAEARGWEWDRWRERDALRAGLLVAGAACHTGAAAAAAWIGARDLRRWPGLPTDLLLDVLADRDPAWLGDVARRLADRAATAADDYAFISGLLRISGGPVPTTDAFVHGWVDSKGITLDLHDDPYAPELVPRLFETAEPAPALLWRAEPDNPEHWPSGLVSLAEAGVVERRTLVDGCTARLLRGGRPQQLSFYLVLLRRLELTAAEEQERAADWIAMAADGPAPVAGHAQEVLARLALAGALTAGQLAEMSSLVLFRPEKKFVRAQLVLLGKVLRRDPDARHELLPAVAGAFGHEDTALQERALKLVAAHLKPQDEALREELADQARALSPVHRPLAVTVLGAGAAGDPGEADLPYEELLPHVPVRRRLGATPSVAETVELVVAVGKARTPDLTEFERALDGLVRHARLHRAELAEALRPALAGRWWIGSEAHAGRRPAGLDVVAAAVLGLAHPSDLRIDRQRPSGHHHRDCVHEALGRVLDGRLREAGQRILEDPLPFLLATPSWDTGSLEPDELTARLAQYRQVGVRPAPHDFAQALLRVRRDPAAAAAAAALDTSEGRRLARWLGSDGEPAAAIRRVREPGERAVHWWERAGQAVRRIVVETGDRLLLQREFPAAFHPLGRPQREQTRCYHWTGEAPLRWAVLPEDRETQAAWMLPALTGCAVTEERGAAAELPRLAELGGPAGPALHLAVATGLGARHGEDRLSAVDALLLLAARGELDAPRLGRDLAELLSLGTVKPTRLADALRTAASTGAYATTWAVLAEALPTLLEDPAAHRGTGELLSVAADCVERTGATGPLPPGLADLATRRGTTQLLTQAARLHTALTPPPPTTDPEIRGTAA</sequence>
<dbReference type="Pfam" id="PF25148">
    <property type="entry name" value="DUF7824"/>
    <property type="match status" value="1"/>
</dbReference>
<protein>
    <submittedName>
        <fullName evidence="3">DUF6493 family protein</fullName>
    </submittedName>
</protein>
<dbReference type="EMBL" id="JAJAUY010000161">
    <property type="protein sequence ID" value="MCB5182934.1"/>
    <property type="molecule type" value="Genomic_DNA"/>
</dbReference>
<reference evidence="3 4" key="1">
    <citation type="submission" date="2021-10" db="EMBL/GenBank/DDBJ databases">
        <title>Streptomyces sp. strain SMC 277, a novel streptomycete isolated from soil.</title>
        <authorList>
            <person name="Chanama M."/>
        </authorList>
    </citation>
    <scope>NUCLEOTIDE SEQUENCE [LARGE SCALE GENOMIC DNA]</scope>
    <source>
        <strain evidence="3 4">SMC 277</strain>
    </source>
</reference>
<keyword evidence="4" id="KW-1185">Reference proteome</keyword>
<feature type="region of interest" description="Disordered" evidence="1">
    <location>
        <begin position="877"/>
        <end position="897"/>
    </location>
</feature>
<comment type="caution">
    <text evidence="3">The sequence shown here is derived from an EMBL/GenBank/DDBJ whole genome shotgun (WGS) entry which is preliminary data.</text>
</comment>
<dbReference type="Proteomes" id="UP001199054">
    <property type="component" value="Unassembled WGS sequence"/>
</dbReference>
<evidence type="ECO:0000259" key="2">
    <source>
        <dbReference type="Pfam" id="PF25148"/>
    </source>
</evidence>
<dbReference type="InterPro" id="IPR056726">
    <property type="entry name" value="DUF7824"/>
</dbReference>
<proteinExistence type="predicted"/>
<feature type="domain" description="DUF7824" evidence="2">
    <location>
        <begin position="444"/>
        <end position="619"/>
    </location>
</feature>
<evidence type="ECO:0000313" key="3">
    <source>
        <dbReference type="EMBL" id="MCB5182934.1"/>
    </source>
</evidence>
<evidence type="ECO:0000313" key="4">
    <source>
        <dbReference type="Proteomes" id="UP001199054"/>
    </source>
</evidence>
<name>A0ABS8BEI2_9ACTN</name>
<gene>
    <name evidence="3" type="ORF">LG632_26705</name>
</gene>
<organism evidence="3 4">
    <name type="scientific">Streptomyces antimicrobicus</name>
    <dbReference type="NCBI Taxonomy" id="2883108"/>
    <lineage>
        <taxon>Bacteria</taxon>
        <taxon>Bacillati</taxon>
        <taxon>Actinomycetota</taxon>
        <taxon>Actinomycetes</taxon>
        <taxon>Kitasatosporales</taxon>
        <taxon>Streptomycetaceae</taxon>
        <taxon>Streptomyces</taxon>
    </lineage>
</organism>
<evidence type="ECO:0000256" key="1">
    <source>
        <dbReference type="SAM" id="MobiDB-lite"/>
    </source>
</evidence>
<accession>A0ABS8BEI2</accession>
<dbReference type="RefSeq" id="WP_226730110.1">
    <property type="nucleotide sequence ID" value="NZ_JAJAUY010000161.1"/>
</dbReference>